<protein>
    <submittedName>
        <fullName evidence="1">Uncharacterized protein</fullName>
    </submittedName>
</protein>
<dbReference type="Proteomes" id="UP001163846">
    <property type="component" value="Unassembled WGS sequence"/>
</dbReference>
<keyword evidence="2" id="KW-1185">Reference proteome</keyword>
<evidence type="ECO:0000313" key="1">
    <source>
        <dbReference type="EMBL" id="KAJ3840838.1"/>
    </source>
</evidence>
<proteinExistence type="predicted"/>
<comment type="caution">
    <text evidence="1">The sequence shown here is derived from an EMBL/GenBank/DDBJ whole genome shotgun (WGS) entry which is preliminary data.</text>
</comment>
<name>A0AA38PDV1_9AGAR</name>
<accession>A0AA38PDV1</accession>
<dbReference type="AlphaFoldDB" id="A0AA38PDV1"/>
<dbReference type="EMBL" id="MU806062">
    <property type="protein sequence ID" value="KAJ3840838.1"/>
    <property type="molecule type" value="Genomic_DNA"/>
</dbReference>
<sequence length="233" mass="25548">MQLLSSKKFYCAFFAGFFVNTFAVPVPGFKADSSLKKFPLTANVVVKPQGTKPQLETHDPIVTMVHSITPLAVKELLSQFPEAETFLKEIKYPELDLHYEDDVKTEKDKFSFEISFTATLHGQPKKESVWPAYPDELYGDIDLDSLKTKNEFNGAITFYSGGRKAGNLGRLLKKFDHGQLVGEQSNAVNQRVVVPSISEKARTTIGNLLPGLSGLRGMGKAPGSIDDSGSTSA</sequence>
<gene>
    <name evidence="1" type="ORF">F5878DRAFT_612035</name>
</gene>
<organism evidence="1 2">
    <name type="scientific">Lentinula raphanica</name>
    <dbReference type="NCBI Taxonomy" id="153919"/>
    <lineage>
        <taxon>Eukaryota</taxon>
        <taxon>Fungi</taxon>
        <taxon>Dikarya</taxon>
        <taxon>Basidiomycota</taxon>
        <taxon>Agaricomycotina</taxon>
        <taxon>Agaricomycetes</taxon>
        <taxon>Agaricomycetidae</taxon>
        <taxon>Agaricales</taxon>
        <taxon>Marasmiineae</taxon>
        <taxon>Omphalotaceae</taxon>
        <taxon>Lentinula</taxon>
    </lineage>
</organism>
<reference evidence="1" key="1">
    <citation type="submission" date="2022-08" db="EMBL/GenBank/DDBJ databases">
        <authorList>
            <consortium name="DOE Joint Genome Institute"/>
            <person name="Min B."/>
            <person name="Riley R."/>
            <person name="Sierra-Patev S."/>
            <person name="Naranjo-Ortiz M."/>
            <person name="Looney B."/>
            <person name="Konkel Z."/>
            <person name="Slot J.C."/>
            <person name="Sakamoto Y."/>
            <person name="Steenwyk J.L."/>
            <person name="Rokas A."/>
            <person name="Carro J."/>
            <person name="Camarero S."/>
            <person name="Ferreira P."/>
            <person name="Molpeceres G."/>
            <person name="Ruiz-Duenas F.J."/>
            <person name="Serrano A."/>
            <person name="Henrissat B."/>
            <person name="Drula E."/>
            <person name="Hughes K.W."/>
            <person name="Mata J.L."/>
            <person name="Ishikawa N.K."/>
            <person name="Vargas-Isla R."/>
            <person name="Ushijima S."/>
            <person name="Smith C.A."/>
            <person name="Ahrendt S."/>
            <person name="Andreopoulos W."/>
            <person name="He G."/>
            <person name="Labutti K."/>
            <person name="Lipzen A."/>
            <person name="Ng V."/>
            <person name="Sandor L."/>
            <person name="Barry K."/>
            <person name="Martinez A.T."/>
            <person name="Xiao Y."/>
            <person name="Gibbons J.G."/>
            <person name="Terashima K."/>
            <person name="Hibbett D.S."/>
            <person name="Grigoriev I.V."/>
        </authorList>
    </citation>
    <scope>NUCLEOTIDE SEQUENCE</scope>
    <source>
        <strain evidence="1">TFB9207</strain>
    </source>
</reference>
<evidence type="ECO:0000313" key="2">
    <source>
        <dbReference type="Proteomes" id="UP001163846"/>
    </source>
</evidence>